<dbReference type="STRING" id="1797582.A2442_01910"/>
<evidence type="ECO:0000256" key="4">
    <source>
        <dbReference type="ARBA" id="ARBA00022692"/>
    </source>
</evidence>
<keyword evidence="5 7" id="KW-1133">Transmembrane helix</keyword>
<evidence type="ECO:0000256" key="7">
    <source>
        <dbReference type="SAM" id="Phobius"/>
    </source>
</evidence>
<evidence type="ECO:0000256" key="3">
    <source>
        <dbReference type="ARBA" id="ARBA00022475"/>
    </source>
</evidence>
<reference evidence="8 9" key="1">
    <citation type="journal article" date="2016" name="Nat. Commun.">
        <title>Thousands of microbial genomes shed light on interconnected biogeochemical processes in an aquifer system.</title>
        <authorList>
            <person name="Anantharaman K."/>
            <person name="Brown C.T."/>
            <person name="Hug L.A."/>
            <person name="Sharon I."/>
            <person name="Castelle C.J."/>
            <person name="Probst A.J."/>
            <person name="Thomas B.C."/>
            <person name="Singh A."/>
            <person name="Wilkins M.J."/>
            <person name="Karaoz U."/>
            <person name="Brodie E.L."/>
            <person name="Williams K.H."/>
            <person name="Hubbard S.S."/>
            <person name="Banfield J.F."/>
        </authorList>
    </citation>
    <scope>NUCLEOTIDE SEQUENCE [LARGE SCALE GENOMIC DNA]</scope>
</reference>
<evidence type="ECO:0000313" key="9">
    <source>
        <dbReference type="Proteomes" id="UP000179003"/>
    </source>
</evidence>
<evidence type="ECO:0008006" key="10">
    <source>
        <dbReference type="Google" id="ProtNLM"/>
    </source>
</evidence>
<feature type="transmembrane region" description="Helical" evidence="7">
    <location>
        <begin position="107"/>
        <end position="130"/>
    </location>
</feature>
<feature type="transmembrane region" description="Helical" evidence="7">
    <location>
        <begin position="6"/>
        <end position="32"/>
    </location>
</feature>
<protein>
    <recommendedName>
        <fullName evidence="10">DoxX family protein</fullName>
    </recommendedName>
</protein>
<gene>
    <name evidence="8" type="ORF">A2442_01910</name>
</gene>
<evidence type="ECO:0000256" key="6">
    <source>
        <dbReference type="ARBA" id="ARBA00023136"/>
    </source>
</evidence>
<name>A0A1F5EIB8_9BACT</name>
<dbReference type="AlphaFoldDB" id="A0A1F5EIB8"/>
<proteinExistence type="inferred from homology"/>
<dbReference type="EMBL" id="MFAE01000008">
    <property type="protein sequence ID" value="OGD67131.1"/>
    <property type="molecule type" value="Genomic_DNA"/>
</dbReference>
<feature type="transmembrane region" description="Helical" evidence="7">
    <location>
        <begin position="74"/>
        <end position="95"/>
    </location>
</feature>
<dbReference type="InterPro" id="IPR032808">
    <property type="entry name" value="DoxX"/>
</dbReference>
<dbReference type="PANTHER" id="PTHR33452">
    <property type="entry name" value="OXIDOREDUCTASE CATD-RELATED"/>
    <property type="match status" value="1"/>
</dbReference>
<evidence type="ECO:0000256" key="2">
    <source>
        <dbReference type="ARBA" id="ARBA00006679"/>
    </source>
</evidence>
<keyword evidence="6 7" id="KW-0472">Membrane</keyword>
<comment type="similarity">
    <text evidence="2">Belongs to the DoxX family.</text>
</comment>
<dbReference type="PANTHER" id="PTHR33452:SF1">
    <property type="entry name" value="INNER MEMBRANE PROTEIN YPHA-RELATED"/>
    <property type="match status" value="1"/>
</dbReference>
<evidence type="ECO:0000256" key="1">
    <source>
        <dbReference type="ARBA" id="ARBA00004651"/>
    </source>
</evidence>
<evidence type="ECO:0000256" key="5">
    <source>
        <dbReference type="ARBA" id="ARBA00022989"/>
    </source>
</evidence>
<dbReference type="Pfam" id="PF07681">
    <property type="entry name" value="DoxX"/>
    <property type="match status" value="1"/>
</dbReference>
<sequence>MLSTFPALLTFGLLAPTILRITVGLIFFYFGWLKLTKDRESKMNFFNIIGLKPAIIFLWLVASTEIITGTMITVGFLTQIASIIASIIMLISIFIKIKVPKALPNSLDFYVLFFVVFLSLIFSGPGIFAFDLPL</sequence>
<comment type="subcellular location">
    <subcellularLocation>
        <location evidence="1">Cell membrane</location>
        <topology evidence="1">Multi-pass membrane protein</topology>
    </subcellularLocation>
</comment>
<feature type="transmembrane region" description="Helical" evidence="7">
    <location>
        <begin position="44"/>
        <end position="62"/>
    </location>
</feature>
<organism evidence="8 9">
    <name type="scientific">Candidatus Campbellbacteria bacterium RIFOXYC2_FULL_35_25</name>
    <dbReference type="NCBI Taxonomy" id="1797582"/>
    <lineage>
        <taxon>Bacteria</taxon>
        <taxon>Candidatus Campbelliibacteriota</taxon>
    </lineage>
</organism>
<dbReference type="InterPro" id="IPR051907">
    <property type="entry name" value="DoxX-like_oxidoreductase"/>
</dbReference>
<dbReference type="Proteomes" id="UP000179003">
    <property type="component" value="Unassembled WGS sequence"/>
</dbReference>
<evidence type="ECO:0000313" key="8">
    <source>
        <dbReference type="EMBL" id="OGD67131.1"/>
    </source>
</evidence>
<comment type="caution">
    <text evidence="8">The sequence shown here is derived from an EMBL/GenBank/DDBJ whole genome shotgun (WGS) entry which is preliminary data.</text>
</comment>
<accession>A0A1F5EIB8</accession>
<dbReference type="GO" id="GO:0005886">
    <property type="term" value="C:plasma membrane"/>
    <property type="evidence" value="ECO:0007669"/>
    <property type="project" value="UniProtKB-SubCell"/>
</dbReference>
<keyword evidence="3" id="KW-1003">Cell membrane</keyword>
<keyword evidence="4 7" id="KW-0812">Transmembrane</keyword>